<dbReference type="GeneID" id="37023107"/>
<dbReference type="AlphaFoldDB" id="A0A316VJD4"/>
<protein>
    <recommendedName>
        <fullName evidence="5">Secreted protein</fullName>
    </recommendedName>
</protein>
<evidence type="ECO:0000313" key="3">
    <source>
        <dbReference type="EMBL" id="PWN37719.1"/>
    </source>
</evidence>
<dbReference type="Proteomes" id="UP000245771">
    <property type="component" value="Unassembled WGS sequence"/>
</dbReference>
<gene>
    <name evidence="3" type="ORF">FA14DRAFT_183609</name>
</gene>
<evidence type="ECO:0008006" key="5">
    <source>
        <dbReference type="Google" id="ProtNLM"/>
    </source>
</evidence>
<feature type="signal peptide" evidence="2">
    <location>
        <begin position="1"/>
        <end position="21"/>
    </location>
</feature>
<sequence length="144" mass="16742">MSLKIILLLIFVIQIWKITVSSSSSSNSSPRTSDRERMLPSDYDETEKSATKALYRLHKTDDRRIITLPATTADCGTVKNPHTMRCPHWATLSRPEKQKNRSRLRLLVIPDRIRLLKNAYARENMKTRRKAIVPIKKKQKKKKS</sequence>
<reference evidence="3 4" key="1">
    <citation type="journal article" date="2018" name="Mol. Biol. Evol.">
        <title>Broad Genomic Sampling Reveals a Smut Pathogenic Ancestry of the Fungal Clade Ustilaginomycotina.</title>
        <authorList>
            <person name="Kijpornyongpan T."/>
            <person name="Mondo S.J."/>
            <person name="Barry K."/>
            <person name="Sandor L."/>
            <person name="Lee J."/>
            <person name="Lipzen A."/>
            <person name="Pangilinan J."/>
            <person name="LaButti K."/>
            <person name="Hainaut M."/>
            <person name="Henrissat B."/>
            <person name="Grigoriev I.V."/>
            <person name="Spatafora J.W."/>
            <person name="Aime M.C."/>
        </authorList>
    </citation>
    <scope>NUCLEOTIDE SEQUENCE [LARGE SCALE GENOMIC DNA]</scope>
    <source>
        <strain evidence="3 4">MCA 3882</strain>
    </source>
</reference>
<feature type="chain" id="PRO_5016373439" description="Secreted protein" evidence="2">
    <location>
        <begin position="22"/>
        <end position="144"/>
    </location>
</feature>
<dbReference type="InParanoid" id="A0A316VJD4"/>
<keyword evidence="2" id="KW-0732">Signal</keyword>
<accession>A0A316VJD4</accession>
<evidence type="ECO:0000313" key="4">
    <source>
        <dbReference type="Proteomes" id="UP000245771"/>
    </source>
</evidence>
<proteinExistence type="predicted"/>
<keyword evidence="4" id="KW-1185">Reference proteome</keyword>
<evidence type="ECO:0000256" key="1">
    <source>
        <dbReference type="SAM" id="MobiDB-lite"/>
    </source>
</evidence>
<feature type="region of interest" description="Disordered" evidence="1">
    <location>
        <begin position="22"/>
        <end position="46"/>
    </location>
</feature>
<evidence type="ECO:0000256" key="2">
    <source>
        <dbReference type="SAM" id="SignalP"/>
    </source>
</evidence>
<dbReference type="RefSeq" id="XP_025358021.1">
    <property type="nucleotide sequence ID" value="XM_025501326.1"/>
</dbReference>
<dbReference type="EMBL" id="KZ819602">
    <property type="protein sequence ID" value="PWN37719.1"/>
    <property type="molecule type" value="Genomic_DNA"/>
</dbReference>
<organism evidence="3 4">
    <name type="scientific">Meira miltonrushii</name>
    <dbReference type="NCBI Taxonomy" id="1280837"/>
    <lineage>
        <taxon>Eukaryota</taxon>
        <taxon>Fungi</taxon>
        <taxon>Dikarya</taxon>
        <taxon>Basidiomycota</taxon>
        <taxon>Ustilaginomycotina</taxon>
        <taxon>Exobasidiomycetes</taxon>
        <taxon>Exobasidiales</taxon>
        <taxon>Brachybasidiaceae</taxon>
        <taxon>Meira</taxon>
    </lineage>
</organism>
<name>A0A316VJD4_9BASI</name>